<dbReference type="AlphaFoldDB" id="A0AAV2IYG0"/>
<evidence type="ECO:0000313" key="3">
    <source>
        <dbReference type="EMBL" id="CAL1570328.1"/>
    </source>
</evidence>
<feature type="region of interest" description="Disordered" evidence="1">
    <location>
        <begin position="1"/>
        <end position="37"/>
    </location>
</feature>
<reference evidence="3 4" key="1">
    <citation type="submission" date="2024-04" db="EMBL/GenBank/DDBJ databases">
        <authorList>
            <person name="Waldvogel A.-M."/>
            <person name="Schoenle A."/>
        </authorList>
    </citation>
    <scope>NUCLEOTIDE SEQUENCE [LARGE SCALE GENOMIC DNA]</scope>
</reference>
<dbReference type="Pfam" id="PF21954">
    <property type="entry name" value="TUNAR"/>
    <property type="match status" value="1"/>
</dbReference>
<dbReference type="EMBL" id="OZ035832">
    <property type="protein sequence ID" value="CAL1570328.1"/>
    <property type="molecule type" value="Genomic_DNA"/>
</dbReference>
<keyword evidence="2" id="KW-0812">Transmembrane</keyword>
<feature type="compositionally biased region" description="Low complexity" evidence="1">
    <location>
        <begin position="13"/>
        <end position="22"/>
    </location>
</feature>
<feature type="transmembrane region" description="Helical" evidence="2">
    <location>
        <begin position="50"/>
        <end position="71"/>
    </location>
</feature>
<name>A0AAV2IYG0_KNICA</name>
<evidence type="ECO:0000313" key="4">
    <source>
        <dbReference type="Proteomes" id="UP001497482"/>
    </source>
</evidence>
<dbReference type="InterPro" id="IPR054138">
    <property type="entry name" value="TUNAR"/>
</dbReference>
<gene>
    <name evidence="3" type="ORF">KC01_LOCUS2644</name>
</gene>
<accession>A0AAV2IYG0</accession>
<evidence type="ECO:0000256" key="1">
    <source>
        <dbReference type="SAM" id="MobiDB-lite"/>
    </source>
</evidence>
<dbReference type="Proteomes" id="UP001497482">
    <property type="component" value="Chromosome 10"/>
</dbReference>
<feature type="transmembrane region" description="Helical" evidence="2">
    <location>
        <begin position="201"/>
        <end position="224"/>
    </location>
</feature>
<proteinExistence type="predicted"/>
<protein>
    <submittedName>
        <fullName evidence="3">Uncharacterized protein</fullName>
    </submittedName>
</protein>
<feature type="compositionally biased region" description="Basic and acidic residues" evidence="1">
    <location>
        <begin position="96"/>
        <end position="105"/>
    </location>
</feature>
<keyword evidence="2" id="KW-0472">Membrane</keyword>
<organism evidence="3 4">
    <name type="scientific">Knipowitschia caucasica</name>
    <name type="common">Caucasian dwarf goby</name>
    <name type="synonym">Pomatoschistus caucasicus</name>
    <dbReference type="NCBI Taxonomy" id="637954"/>
    <lineage>
        <taxon>Eukaryota</taxon>
        <taxon>Metazoa</taxon>
        <taxon>Chordata</taxon>
        <taxon>Craniata</taxon>
        <taxon>Vertebrata</taxon>
        <taxon>Euteleostomi</taxon>
        <taxon>Actinopterygii</taxon>
        <taxon>Neopterygii</taxon>
        <taxon>Teleostei</taxon>
        <taxon>Neoteleostei</taxon>
        <taxon>Acanthomorphata</taxon>
        <taxon>Gobiaria</taxon>
        <taxon>Gobiiformes</taxon>
        <taxon>Gobioidei</taxon>
        <taxon>Gobiidae</taxon>
        <taxon>Gobiinae</taxon>
        <taxon>Knipowitschia</taxon>
    </lineage>
</organism>
<feature type="region of interest" description="Disordered" evidence="1">
    <location>
        <begin position="77"/>
        <end position="105"/>
    </location>
</feature>
<sequence length="263" mass="28883">MHPSISFPDVPRPASSSTTSNKPSPPHSTPSSPSTSSLCCRFNATPGHHFISVFSAISPHFCAYVLFGAMTRVERQLRRRRDNRVPSTSLSSWGGKEGRRANESELCNKETALSADKSREGGLLGGGEGSGETEAKKSKQPETCSSEDIKEKSLWRTLWCNVWRHALWRWGSVMVTMVPSSRYVCSAHAQEDESNDREERILAVLGIIGTVLNLLVVIFVYIYTSGLHLGARVASGSSTPEERFLAVLGMIGIFLNLLLLLFV</sequence>
<keyword evidence="4" id="KW-1185">Reference proteome</keyword>
<keyword evidence="2" id="KW-1133">Transmembrane helix</keyword>
<feature type="region of interest" description="Disordered" evidence="1">
    <location>
        <begin position="118"/>
        <end position="144"/>
    </location>
</feature>
<evidence type="ECO:0000256" key="2">
    <source>
        <dbReference type="SAM" id="Phobius"/>
    </source>
</evidence>
<feature type="transmembrane region" description="Helical" evidence="2">
    <location>
        <begin position="244"/>
        <end position="262"/>
    </location>
</feature>